<dbReference type="Proteomes" id="UP000694888">
    <property type="component" value="Unplaced"/>
</dbReference>
<dbReference type="RefSeq" id="XP_005113081.1">
    <property type="nucleotide sequence ID" value="XM_005113024.1"/>
</dbReference>
<reference evidence="3" key="1">
    <citation type="submission" date="2025-08" db="UniProtKB">
        <authorList>
            <consortium name="RefSeq"/>
        </authorList>
    </citation>
    <scope>IDENTIFICATION</scope>
</reference>
<organism evidence="2 3">
    <name type="scientific">Aplysia californica</name>
    <name type="common">California sea hare</name>
    <dbReference type="NCBI Taxonomy" id="6500"/>
    <lineage>
        <taxon>Eukaryota</taxon>
        <taxon>Metazoa</taxon>
        <taxon>Spiralia</taxon>
        <taxon>Lophotrochozoa</taxon>
        <taxon>Mollusca</taxon>
        <taxon>Gastropoda</taxon>
        <taxon>Heterobranchia</taxon>
        <taxon>Euthyneura</taxon>
        <taxon>Tectipleura</taxon>
        <taxon>Aplysiida</taxon>
        <taxon>Aplysioidea</taxon>
        <taxon>Aplysiidae</taxon>
        <taxon>Aplysia</taxon>
    </lineage>
</organism>
<feature type="compositionally biased region" description="Low complexity" evidence="1">
    <location>
        <begin position="180"/>
        <end position="193"/>
    </location>
</feature>
<feature type="non-terminal residue" evidence="3">
    <location>
        <position position="1"/>
    </location>
</feature>
<dbReference type="GeneID" id="101850934"/>
<name>A0ABM0KAT0_APLCA</name>
<evidence type="ECO:0000256" key="1">
    <source>
        <dbReference type="SAM" id="MobiDB-lite"/>
    </source>
</evidence>
<feature type="region of interest" description="Disordered" evidence="1">
    <location>
        <begin position="50"/>
        <end position="115"/>
    </location>
</feature>
<proteinExistence type="predicted"/>
<feature type="region of interest" description="Disordered" evidence="1">
    <location>
        <begin position="431"/>
        <end position="525"/>
    </location>
</feature>
<feature type="region of interest" description="Disordered" evidence="1">
    <location>
        <begin position="272"/>
        <end position="370"/>
    </location>
</feature>
<gene>
    <name evidence="3" type="primary">LOC101850934</name>
</gene>
<protein>
    <submittedName>
        <fullName evidence="3">Uncharacterized protein DDB_G0271670</fullName>
    </submittedName>
</protein>
<feature type="compositionally biased region" description="Low complexity" evidence="1">
    <location>
        <begin position="435"/>
        <end position="488"/>
    </location>
</feature>
<keyword evidence="2" id="KW-1185">Reference proteome</keyword>
<evidence type="ECO:0000313" key="3">
    <source>
        <dbReference type="RefSeq" id="XP_005113081.1"/>
    </source>
</evidence>
<accession>A0ABM0KAT0</accession>
<feature type="compositionally biased region" description="Gly residues" evidence="1">
    <location>
        <begin position="350"/>
        <end position="367"/>
    </location>
</feature>
<feature type="compositionally biased region" description="Polar residues" evidence="1">
    <location>
        <begin position="319"/>
        <end position="340"/>
    </location>
</feature>
<feature type="compositionally biased region" description="Low complexity" evidence="1">
    <location>
        <begin position="496"/>
        <end position="525"/>
    </location>
</feature>
<feature type="region of interest" description="Disordered" evidence="1">
    <location>
        <begin position="154"/>
        <end position="205"/>
    </location>
</feature>
<sequence>PDALSTGMGNHTINGYEDALHPLSWADDTNHVTDSRGLFRGHFDLKSSPPSGHFDLKSSPPSGHFDLKSSPPSGHFDLKSSPPSGHFDLKSSPPSGHFDLKSSPPSGHFDLKSSGHFSRAASSSESINTIDCEDSVFSPDATGSADFFDFRLTTPQVTSGSPPGGGARLAEDGLGNSPFHPQSCSPSHSASSAEYTAGIPPPKTAPYFEKEGDLSANIPVAASSWDGSLTAPMMSQSLSVASADCVIKREVLEPLPVKYECQKSPVGPSFLSPTAASAAASPNHHHHHQHHQGQSNNTFPLYQDRMNGYTNGDLMQIGQGRSNNPPNASPSCLSSVTTPPSAFPLSAQGQGQGQGQCQGPAPYGGQGYPAPDYPATFGGGPYAGVPYTGSRPYRSFSSELNSPDLPLPEELSMDLDFSNITDTELDQYFNYGMDGNNNNSNINNNSSSTNSSNGGRHNNSEATPSTSSSSSPGSFGSSPSTSATTPPFCDISLVPASTTTSSPAASESAESTSGSSVSSSKHQSS</sequence>
<evidence type="ECO:0000313" key="2">
    <source>
        <dbReference type="Proteomes" id="UP000694888"/>
    </source>
</evidence>